<comment type="pathway">
    <text evidence="1">Cofactor biosynthesis; thiamine diphosphate biosynthesis.</text>
</comment>
<sequence>MADEDRPQIYLLTPTSFEPETFLPKLKAVLDAHDIACIRLCHASKDEAELGRIADAMREIAHAKDVALVIDSHIHLVERHGLDGVHLTDGARTVRHARKELGEDAIVGAYCGTQRHDGMNAGEAGADYICFGPIGESALGTGARAEFDLFQWWSEVIEVPVVAEGALTIELVQQFAPVSDWFAFGDEIWKTEDPVATLGTFIAAMG</sequence>
<accession>A0ABV1SEZ3</accession>
<proteinExistence type="predicted"/>
<dbReference type="RefSeq" id="WP_350935841.1">
    <property type="nucleotide sequence ID" value="NZ_JAYWLC010000004.1"/>
</dbReference>
<evidence type="ECO:0000313" key="4">
    <source>
        <dbReference type="EMBL" id="MER5171476.1"/>
    </source>
</evidence>
<evidence type="ECO:0000256" key="1">
    <source>
        <dbReference type="ARBA" id="ARBA00004948"/>
    </source>
</evidence>
<dbReference type="Proteomes" id="UP001438953">
    <property type="component" value="Unassembled WGS sequence"/>
</dbReference>
<evidence type="ECO:0000259" key="3">
    <source>
        <dbReference type="Pfam" id="PF02581"/>
    </source>
</evidence>
<dbReference type="InterPro" id="IPR022998">
    <property type="entry name" value="ThiamineP_synth_TenI"/>
</dbReference>
<dbReference type="Gene3D" id="3.20.20.70">
    <property type="entry name" value="Aldolase class I"/>
    <property type="match status" value="1"/>
</dbReference>
<protein>
    <submittedName>
        <fullName evidence="4">Thiamine phosphate synthase</fullName>
    </submittedName>
</protein>
<dbReference type="CDD" id="cd00564">
    <property type="entry name" value="TMP_TenI"/>
    <property type="match status" value="1"/>
</dbReference>
<name>A0ABV1SEZ3_9RHOB</name>
<dbReference type="SUPFAM" id="SSF51391">
    <property type="entry name" value="Thiamin phosphate synthase"/>
    <property type="match status" value="1"/>
</dbReference>
<evidence type="ECO:0000313" key="5">
    <source>
        <dbReference type="Proteomes" id="UP001438953"/>
    </source>
</evidence>
<reference evidence="4 5" key="1">
    <citation type="submission" date="2024-06" db="EMBL/GenBank/DDBJ databases">
        <title>Thioclava kandeliae sp. nov. from a rhizosphere soil sample of Kandelia candel in a mangrove.</title>
        <authorList>
            <person name="Mu T."/>
        </authorList>
    </citation>
    <scope>NUCLEOTIDE SEQUENCE [LARGE SCALE GENOMIC DNA]</scope>
    <source>
        <strain evidence="4 5">CPCC 100088</strain>
    </source>
</reference>
<dbReference type="InterPro" id="IPR013785">
    <property type="entry name" value="Aldolase_TIM"/>
</dbReference>
<keyword evidence="5" id="KW-1185">Reference proteome</keyword>
<comment type="caution">
    <text evidence="4">The sequence shown here is derived from an EMBL/GenBank/DDBJ whole genome shotgun (WGS) entry which is preliminary data.</text>
</comment>
<dbReference type="PANTHER" id="PTHR20857:SF15">
    <property type="entry name" value="THIAMINE-PHOSPHATE SYNTHASE"/>
    <property type="match status" value="1"/>
</dbReference>
<feature type="domain" description="Thiamine phosphate synthase/TenI" evidence="3">
    <location>
        <begin position="9"/>
        <end position="175"/>
    </location>
</feature>
<evidence type="ECO:0000256" key="2">
    <source>
        <dbReference type="ARBA" id="ARBA00022977"/>
    </source>
</evidence>
<gene>
    <name evidence="4" type="ORF">VSX56_06765</name>
</gene>
<organism evidence="4 5">
    <name type="scientific">Thioclava kandeliae</name>
    <dbReference type="NCBI Taxonomy" id="3070818"/>
    <lineage>
        <taxon>Bacteria</taxon>
        <taxon>Pseudomonadati</taxon>
        <taxon>Pseudomonadota</taxon>
        <taxon>Alphaproteobacteria</taxon>
        <taxon>Rhodobacterales</taxon>
        <taxon>Paracoccaceae</taxon>
        <taxon>Thioclava</taxon>
    </lineage>
</organism>
<dbReference type="PANTHER" id="PTHR20857">
    <property type="entry name" value="THIAMINE-PHOSPHATE PYROPHOSPHORYLASE"/>
    <property type="match status" value="1"/>
</dbReference>
<dbReference type="InterPro" id="IPR036206">
    <property type="entry name" value="ThiamineP_synth_sf"/>
</dbReference>
<dbReference type="Pfam" id="PF02581">
    <property type="entry name" value="TMP-TENI"/>
    <property type="match status" value="1"/>
</dbReference>
<keyword evidence="2" id="KW-0784">Thiamine biosynthesis</keyword>
<dbReference type="EMBL" id="JAYWLC010000004">
    <property type="protein sequence ID" value="MER5171476.1"/>
    <property type="molecule type" value="Genomic_DNA"/>
</dbReference>